<dbReference type="GO" id="GO:0016020">
    <property type="term" value="C:membrane"/>
    <property type="evidence" value="ECO:0000318"/>
    <property type="project" value="GO_Central"/>
</dbReference>
<feature type="domain" description="PGG" evidence="2">
    <location>
        <begin position="451"/>
        <end position="561"/>
    </location>
</feature>
<dbReference type="EMBL" id="CM004388">
    <property type="protein sequence ID" value="OAY58533.1"/>
    <property type="molecule type" value="Genomic_DNA"/>
</dbReference>
<dbReference type="InterPro" id="IPR002110">
    <property type="entry name" value="Ankyrin_rpt"/>
</dbReference>
<evidence type="ECO:0000313" key="4">
    <source>
        <dbReference type="Proteomes" id="UP000091857"/>
    </source>
</evidence>
<dbReference type="SMART" id="SM00248">
    <property type="entry name" value="ANK"/>
    <property type="match status" value="6"/>
</dbReference>
<dbReference type="Pfam" id="PF13962">
    <property type="entry name" value="PGG"/>
    <property type="match status" value="1"/>
</dbReference>
<dbReference type="PANTHER" id="PTHR24177:SF331">
    <property type="entry name" value="PGG DOMAIN-CONTAINING PROTEIN"/>
    <property type="match status" value="1"/>
</dbReference>
<feature type="transmembrane region" description="Helical" evidence="1">
    <location>
        <begin position="540"/>
        <end position="562"/>
    </location>
</feature>
<feature type="transmembrane region" description="Helical" evidence="1">
    <location>
        <begin position="574"/>
        <end position="595"/>
    </location>
</feature>
<evidence type="ECO:0000259" key="2">
    <source>
        <dbReference type="Pfam" id="PF13962"/>
    </source>
</evidence>
<feature type="transmembrane region" description="Helical" evidence="1">
    <location>
        <begin position="463"/>
        <end position="483"/>
    </location>
</feature>
<keyword evidence="1" id="KW-1133">Transmembrane helix</keyword>
<dbReference type="Proteomes" id="UP000091857">
    <property type="component" value="Chromosome 2"/>
</dbReference>
<keyword evidence="1" id="KW-0472">Membrane</keyword>
<dbReference type="PANTHER" id="PTHR24177">
    <property type="entry name" value="CASKIN"/>
    <property type="match status" value="1"/>
</dbReference>
<reference evidence="4" key="1">
    <citation type="journal article" date="2016" name="Nat. Biotechnol.">
        <title>Sequencing wild and cultivated cassava and related species reveals extensive interspecific hybridization and genetic diversity.</title>
        <authorList>
            <person name="Bredeson J.V."/>
            <person name="Lyons J.B."/>
            <person name="Prochnik S.E."/>
            <person name="Wu G.A."/>
            <person name="Ha C.M."/>
            <person name="Edsinger-Gonzales E."/>
            <person name="Grimwood J."/>
            <person name="Schmutz J."/>
            <person name="Rabbi I.Y."/>
            <person name="Egesi C."/>
            <person name="Nauluvula P."/>
            <person name="Lebot V."/>
            <person name="Ndunguru J."/>
            <person name="Mkamilo G."/>
            <person name="Bart R.S."/>
            <person name="Setter T.L."/>
            <person name="Gleadow R.M."/>
            <person name="Kulakow P."/>
            <person name="Ferguson M.E."/>
            <person name="Rounsley S."/>
            <person name="Rokhsar D.S."/>
        </authorList>
    </citation>
    <scope>NUCLEOTIDE SEQUENCE [LARGE SCALE GENOMIC DNA]</scope>
    <source>
        <strain evidence="4">cv. AM560-2</strain>
    </source>
</reference>
<sequence>MDMTLELRKIFPHIKNQDWKSLIKFYKDRPDYLMFPLNMNGDTAFHIAMHSMSEKPFVQLHSIAVSSSVYEDIFFARKSNGYTILHEAASIGNVQVIKEIVSVYPKLIQIENEVNENPLFTAAAFGQTEVVRFFANKYYGDEEGIFQKSIRRYSDQKSILQVAIEGQHFETALLLLKLEGFWMLEGESPWLLEDRNGISPLGALARMPSSFRSGRTLAFLETLLYSCLPVEDEIDCAVTPQSSREEKDLEMCMNTEHRQNQARSCILPFHKVWPTVEKIWKEKKRHKLALQLARLLIKIAVERHHKTPIFVAIEMGIIEIVHATIEEFPQATEQLNEKKHNILHVAVLNRRHDIFNLLKEINSGLQWKRMTEAVADEGYTLLHQVASTVKEGTKPGPALQLQEELLWFDRVKKIVPSHYAMHRIHYKDDHWVTPKQLFDIKHKEQLADAQQWTKDTSQACSTVAALIATVVFAAAFTIPGGLNDRGLPIFRNSPYFLLFTVMDVVSLAFSLTSVVAFLSILTSPFEFREFERSIPQKLSFGFTLLFLSVISTMITFAVTVLLLIQSEKHWTTSLISVAALLPVSVFALLQARLYWALLWDNFPALRRLFSSSGSVTYRVTKDFSTLEPIPVPIR</sequence>
<dbReference type="Gene3D" id="1.25.40.20">
    <property type="entry name" value="Ankyrin repeat-containing domain"/>
    <property type="match status" value="2"/>
</dbReference>
<feature type="transmembrane region" description="Helical" evidence="1">
    <location>
        <begin position="495"/>
        <end position="520"/>
    </location>
</feature>
<dbReference type="InterPro" id="IPR036770">
    <property type="entry name" value="Ankyrin_rpt-contain_sf"/>
</dbReference>
<gene>
    <name evidence="3" type="ORF">MANES_02G185400v8</name>
</gene>
<evidence type="ECO:0000256" key="1">
    <source>
        <dbReference type="SAM" id="Phobius"/>
    </source>
</evidence>
<keyword evidence="4" id="KW-1185">Reference proteome</keyword>
<dbReference type="OrthoDB" id="1855590at2759"/>
<protein>
    <recommendedName>
        <fullName evidence="2">PGG domain-containing protein</fullName>
    </recommendedName>
</protein>
<dbReference type="InterPro" id="IPR026961">
    <property type="entry name" value="PGG_dom"/>
</dbReference>
<dbReference type="AlphaFoldDB" id="A0A2C9WHS4"/>
<name>A0A2C9WHS4_MANES</name>
<dbReference type="SUPFAM" id="SSF48403">
    <property type="entry name" value="Ankyrin repeat"/>
    <property type="match status" value="2"/>
</dbReference>
<dbReference type="Gramene" id="Manes.02G185400.1.v8.1">
    <property type="protein sequence ID" value="Manes.02G185400.1.v8.1.CDS"/>
    <property type="gene ID" value="Manes.02G185400.v8.1"/>
</dbReference>
<organism evidence="3 4">
    <name type="scientific">Manihot esculenta</name>
    <name type="common">Cassava</name>
    <name type="synonym">Jatropha manihot</name>
    <dbReference type="NCBI Taxonomy" id="3983"/>
    <lineage>
        <taxon>Eukaryota</taxon>
        <taxon>Viridiplantae</taxon>
        <taxon>Streptophyta</taxon>
        <taxon>Embryophyta</taxon>
        <taxon>Tracheophyta</taxon>
        <taxon>Spermatophyta</taxon>
        <taxon>Magnoliopsida</taxon>
        <taxon>eudicotyledons</taxon>
        <taxon>Gunneridae</taxon>
        <taxon>Pentapetalae</taxon>
        <taxon>rosids</taxon>
        <taxon>fabids</taxon>
        <taxon>Malpighiales</taxon>
        <taxon>Euphorbiaceae</taxon>
        <taxon>Crotonoideae</taxon>
        <taxon>Manihoteae</taxon>
        <taxon>Manihot</taxon>
    </lineage>
</organism>
<dbReference type="STRING" id="3983.A0A2C9WHS4"/>
<dbReference type="Pfam" id="PF12796">
    <property type="entry name" value="Ank_2"/>
    <property type="match status" value="1"/>
</dbReference>
<evidence type="ECO:0000313" key="3">
    <source>
        <dbReference type="EMBL" id="OAY58533.1"/>
    </source>
</evidence>
<accession>A0A2C9WHS4</accession>
<comment type="caution">
    <text evidence="3">The sequence shown here is derived from an EMBL/GenBank/DDBJ whole genome shotgun (WGS) entry which is preliminary data.</text>
</comment>
<keyword evidence="1" id="KW-0812">Transmembrane</keyword>
<proteinExistence type="predicted"/>